<feature type="compositionally biased region" description="Gly residues" evidence="8">
    <location>
        <begin position="152"/>
        <end position="165"/>
    </location>
</feature>
<evidence type="ECO:0000313" key="9">
    <source>
        <dbReference type="EnsemblProtists" id="EOD42081"/>
    </source>
</evidence>
<evidence type="ECO:0000256" key="2">
    <source>
        <dbReference type="ARBA" id="ARBA00007683"/>
    </source>
</evidence>
<proteinExistence type="inferred from homology"/>
<dbReference type="GO" id="GO:0000045">
    <property type="term" value="P:autophagosome assembly"/>
    <property type="evidence" value="ECO:0007669"/>
    <property type="project" value="TreeGrafter"/>
</dbReference>
<evidence type="ECO:0000313" key="10">
    <source>
        <dbReference type="Proteomes" id="UP000013827"/>
    </source>
</evidence>
<dbReference type="PANTHER" id="PTHR12866:SF2">
    <property type="entry name" value="UBIQUITIN-LIKE-CONJUGATING ENZYME ATG3"/>
    <property type="match status" value="1"/>
</dbReference>
<evidence type="ECO:0000256" key="6">
    <source>
        <dbReference type="ARBA" id="ARBA00022927"/>
    </source>
</evidence>
<dbReference type="InterPro" id="IPR007135">
    <property type="entry name" value="Atg3/Atg10"/>
</dbReference>
<evidence type="ECO:0008006" key="11">
    <source>
        <dbReference type="Google" id="ProtNLM"/>
    </source>
</evidence>
<keyword evidence="5" id="KW-0833">Ubl conjugation pathway</keyword>
<name>A0A0D3L246_EMIH1</name>
<feature type="region of interest" description="Disordered" evidence="8">
    <location>
        <begin position="147"/>
        <end position="166"/>
    </location>
</feature>
<dbReference type="eggNOG" id="KOG2981">
    <property type="taxonomic scope" value="Eukaryota"/>
</dbReference>
<keyword evidence="4" id="KW-0963">Cytoplasm</keyword>
<dbReference type="RefSeq" id="XP_005794510.1">
    <property type="nucleotide sequence ID" value="XM_005794453.1"/>
</dbReference>
<dbReference type="GO" id="GO:0000407">
    <property type="term" value="C:phagophore assembly site"/>
    <property type="evidence" value="ECO:0007669"/>
    <property type="project" value="TreeGrafter"/>
</dbReference>
<dbReference type="EnsemblProtists" id="EOD42081">
    <property type="protein sequence ID" value="EOD42081"/>
    <property type="gene ID" value="EMIHUDRAFT_420280"/>
</dbReference>
<evidence type="ECO:0000256" key="8">
    <source>
        <dbReference type="SAM" id="MobiDB-lite"/>
    </source>
</evidence>
<reference evidence="10" key="1">
    <citation type="journal article" date="2013" name="Nature">
        <title>Pan genome of the phytoplankton Emiliania underpins its global distribution.</title>
        <authorList>
            <person name="Read B.A."/>
            <person name="Kegel J."/>
            <person name="Klute M.J."/>
            <person name="Kuo A."/>
            <person name="Lefebvre S.C."/>
            <person name="Maumus F."/>
            <person name="Mayer C."/>
            <person name="Miller J."/>
            <person name="Monier A."/>
            <person name="Salamov A."/>
            <person name="Young J."/>
            <person name="Aguilar M."/>
            <person name="Claverie J.M."/>
            <person name="Frickenhaus S."/>
            <person name="Gonzalez K."/>
            <person name="Herman E.K."/>
            <person name="Lin Y.C."/>
            <person name="Napier J."/>
            <person name="Ogata H."/>
            <person name="Sarno A.F."/>
            <person name="Shmutz J."/>
            <person name="Schroeder D."/>
            <person name="de Vargas C."/>
            <person name="Verret F."/>
            <person name="von Dassow P."/>
            <person name="Valentin K."/>
            <person name="Van de Peer Y."/>
            <person name="Wheeler G."/>
            <person name="Dacks J.B."/>
            <person name="Delwiche C.F."/>
            <person name="Dyhrman S.T."/>
            <person name="Glockner G."/>
            <person name="John U."/>
            <person name="Richards T."/>
            <person name="Worden A.Z."/>
            <person name="Zhang X."/>
            <person name="Grigoriev I.V."/>
            <person name="Allen A.E."/>
            <person name="Bidle K."/>
            <person name="Borodovsky M."/>
            <person name="Bowler C."/>
            <person name="Brownlee C."/>
            <person name="Cock J.M."/>
            <person name="Elias M."/>
            <person name="Gladyshev V.N."/>
            <person name="Groth M."/>
            <person name="Guda C."/>
            <person name="Hadaegh A."/>
            <person name="Iglesias-Rodriguez M.D."/>
            <person name="Jenkins J."/>
            <person name="Jones B.M."/>
            <person name="Lawson T."/>
            <person name="Leese F."/>
            <person name="Lindquist E."/>
            <person name="Lobanov A."/>
            <person name="Lomsadze A."/>
            <person name="Malik S.B."/>
            <person name="Marsh M.E."/>
            <person name="Mackinder L."/>
            <person name="Mock T."/>
            <person name="Mueller-Roeber B."/>
            <person name="Pagarete A."/>
            <person name="Parker M."/>
            <person name="Probert I."/>
            <person name="Quesneville H."/>
            <person name="Raines C."/>
            <person name="Rensing S.A."/>
            <person name="Riano-Pachon D.M."/>
            <person name="Richier S."/>
            <person name="Rokitta S."/>
            <person name="Shiraiwa Y."/>
            <person name="Soanes D.M."/>
            <person name="van der Giezen M."/>
            <person name="Wahlund T.M."/>
            <person name="Williams B."/>
            <person name="Wilson W."/>
            <person name="Wolfe G."/>
            <person name="Wurch L.L."/>
        </authorList>
    </citation>
    <scope>NUCLEOTIDE SEQUENCE</scope>
</reference>
<dbReference type="Pfam" id="PF03987">
    <property type="entry name" value="Autophagy_act_C"/>
    <property type="match status" value="1"/>
</dbReference>
<evidence type="ECO:0000256" key="1">
    <source>
        <dbReference type="ARBA" id="ARBA00004496"/>
    </source>
</evidence>
<dbReference type="PANTHER" id="PTHR12866">
    <property type="entry name" value="UBIQUITIN-LIKE-CONJUGATING ENZYME ATG3"/>
    <property type="match status" value="1"/>
</dbReference>
<keyword evidence="7" id="KW-0072">Autophagy</keyword>
<dbReference type="GeneID" id="17287351"/>
<dbReference type="STRING" id="2903.R1G200"/>
<dbReference type="Proteomes" id="UP000013827">
    <property type="component" value="Unassembled WGS sequence"/>
</dbReference>
<evidence type="ECO:0000256" key="5">
    <source>
        <dbReference type="ARBA" id="ARBA00022786"/>
    </source>
</evidence>
<dbReference type="GO" id="GO:0019776">
    <property type="term" value="F:Atg8-family ligase activity"/>
    <property type="evidence" value="ECO:0007669"/>
    <property type="project" value="TreeGrafter"/>
</dbReference>
<comment type="similarity">
    <text evidence="2">Belongs to the ATG3 family.</text>
</comment>
<dbReference type="OMA" id="HCPTWSW"/>
<dbReference type="GO" id="GO:0015031">
    <property type="term" value="P:protein transport"/>
    <property type="evidence" value="ECO:0007669"/>
    <property type="project" value="UniProtKB-KW"/>
</dbReference>
<evidence type="ECO:0000256" key="3">
    <source>
        <dbReference type="ARBA" id="ARBA00022448"/>
    </source>
</evidence>
<evidence type="ECO:0000256" key="7">
    <source>
        <dbReference type="ARBA" id="ARBA00023006"/>
    </source>
</evidence>
<dbReference type="PaxDb" id="2903-EOD42081"/>
<dbReference type="HOGENOM" id="CLU_027518_0_0_1"/>
<dbReference type="AlphaFoldDB" id="A0A0D3L246"/>
<reference evidence="9" key="2">
    <citation type="submission" date="2024-10" db="UniProtKB">
        <authorList>
            <consortium name="EnsemblProtists"/>
        </authorList>
    </citation>
    <scope>IDENTIFICATION</scope>
</reference>
<protein>
    <recommendedName>
        <fullName evidence="11">Autophagy-related protein 3</fullName>
    </recommendedName>
</protein>
<accession>A0A0D3L246</accession>
<keyword evidence="3" id="KW-0813">Transport</keyword>
<evidence type="ECO:0000256" key="4">
    <source>
        <dbReference type="ARBA" id="ARBA00022490"/>
    </source>
</evidence>
<keyword evidence="6" id="KW-0653">Protein transport</keyword>
<dbReference type="GO" id="GO:0000422">
    <property type="term" value="P:autophagy of mitochondrion"/>
    <property type="evidence" value="ECO:0007669"/>
    <property type="project" value="TreeGrafter"/>
</dbReference>
<sequence>MSGGHSTYSGALWNMGRNAMLGTAEYLTPVLTTSQFLEKGVLTPDEFVEAGDQLVLRCPTWSWQAGEPDKARPFLPPNKQYLVTRSVPCQRRAASLASGADAEMLVDGDEGEGDEGWSLTHANHKVERQEEAPDMLADAVAHMDVAGPSGAAAGGGSEDAGGADGAAGEAELEMGGMVEADDPSALGGGSGIVKTRTYDVTITYDKYYQSGRVWLYGYSESRQPLTQAQLLEDVSADHALKTVTLESHPHIAEGAGLHMSIHPCKHASVMHKLVAELQSAGREAKPPQYLFLFLKFISSVIPTIEYDYTVAVDGL</sequence>
<comment type="subcellular location">
    <subcellularLocation>
        <location evidence="1">Cytoplasm</location>
    </subcellularLocation>
</comment>
<dbReference type="GO" id="GO:0044804">
    <property type="term" value="P:nucleophagy"/>
    <property type="evidence" value="ECO:0007669"/>
    <property type="project" value="TreeGrafter"/>
</dbReference>
<dbReference type="KEGG" id="ehx:EMIHUDRAFT_420280"/>
<dbReference type="GO" id="GO:0061723">
    <property type="term" value="P:glycophagy"/>
    <property type="evidence" value="ECO:0007669"/>
    <property type="project" value="TreeGrafter"/>
</dbReference>
<dbReference type="GO" id="GO:0005829">
    <property type="term" value="C:cytosol"/>
    <property type="evidence" value="ECO:0007669"/>
    <property type="project" value="TreeGrafter"/>
</dbReference>
<organism evidence="9 10">
    <name type="scientific">Emiliania huxleyi (strain CCMP1516)</name>
    <dbReference type="NCBI Taxonomy" id="280463"/>
    <lineage>
        <taxon>Eukaryota</taxon>
        <taxon>Haptista</taxon>
        <taxon>Haptophyta</taxon>
        <taxon>Prymnesiophyceae</taxon>
        <taxon>Isochrysidales</taxon>
        <taxon>Noelaerhabdaceae</taxon>
        <taxon>Emiliania</taxon>
    </lineage>
</organism>
<keyword evidence="10" id="KW-1185">Reference proteome</keyword>